<keyword evidence="2" id="KW-1185">Reference proteome</keyword>
<comment type="caution">
    <text evidence="1">The sequence shown here is derived from an EMBL/GenBank/DDBJ whole genome shotgun (WGS) entry which is preliminary data.</text>
</comment>
<sequence length="203" mass="23181">MQALNDEDEKTCLAYDRAVRLFEEANAKFRERDLLFRCLQKRCQTGAITKDGRIGENWRRYDAVRVSKGATTLIAPARVTQPIIDHPLLEDLKDVNLQDLEAYSRAREQAKQYEKLPLEELYTMVSMFYKNEREDLMTDVANAQTSMVAAFIAYKSASDAKNVMTTKWVNGTAADDTDFRHAVGKANETRAGFGEHLEDEETE</sequence>
<name>A0AA36CAQ6_9BILA</name>
<gene>
    <name evidence="1" type="ORF">MSPICULIGERA_LOCUS3380</name>
</gene>
<dbReference type="AlphaFoldDB" id="A0AA36CAQ6"/>
<proteinExistence type="predicted"/>
<reference evidence="1" key="1">
    <citation type="submission" date="2023-06" db="EMBL/GenBank/DDBJ databases">
        <authorList>
            <person name="Delattre M."/>
        </authorList>
    </citation>
    <scope>NUCLEOTIDE SEQUENCE</scope>
    <source>
        <strain evidence="1">AF72</strain>
    </source>
</reference>
<feature type="non-terminal residue" evidence="1">
    <location>
        <position position="203"/>
    </location>
</feature>
<protein>
    <submittedName>
        <fullName evidence="1">Uncharacterized protein</fullName>
    </submittedName>
</protein>
<evidence type="ECO:0000313" key="1">
    <source>
        <dbReference type="EMBL" id="CAJ0564707.1"/>
    </source>
</evidence>
<dbReference type="Proteomes" id="UP001177023">
    <property type="component" value="Unassembled WGS sequence"/>
</dbReference>
<evidence type="ECO:0000313" key="2">
    <source>
        <dbReference type="Proteomes" id="UP001177023"/>
    </source>
</evidence>
<organism evidence="1 2">
    <name type="scientific">Mesorhabditis spiculigera</name>
    <dbReference type="NCBI Taxonomy" id="96644"/>
    <lineage>
        <taxon>Eukaryota</taxon>
        <taxon>Metazoa</taxon>
        <taxon>Ecdysozoa</taxon>
        <taxon>Nematoda</taxon>
        <taxon>Chromadorea</taxon>
        <taxon>Rhabditida</taxon>
        <taxon>Rhabditina</taxon>
        <taxon>Rhabditomorpha</taxon>
        <taxon>Rhabditoidea</taxon>
        <taxon>Rhabditidae</taxon>
        <taxon>Mesorhabditinae</taxon>
        <taxon>Mesorhabditis</taxon>
    </lineage>
</organism>
<accession>A0AA36CAQ6</accession>
<dbReference type="EMBL" id="CATQJA010000901">
    <property type="protein sequence ID" value="CAJ0564707.1"/>
    <property type="molecule type" value="Genomic_DNA"/>
</dbReference>